<protein>
    <submittedName>
        <fullName evidence="1">Uncharacterized protein</fullName>
    </submittedName>
</protein>
<evidence type="ECO:0000313" key="1">
    <source>
        <dbReference type="EMBL" id="MEI5997971.1"/>
    </source>
</evidence>
<name>A0ABU8IR48_9BURK</name>
<accession>A0ABU8IR48</accession>
<keyword evidence="2" id="KW-1185">Reference proteome</keyword>
<evidence type="ECO:0000313" key="2">
    <source>
        <dbReference type="Proteomes" id="UP001386437"/>
    </source>
</evidence>
<dbReference type="RefSeq" id="WP_336598178.1">
    <property type="nucleotide sequence ID" value="NZ_JACFYJ010000016.1"/>
</dbReference>
<comment type="caution">
    <text evidence="1">The sequence shown here is derived from an EMBL/GenBank/DDBJ whole genome shotgun (WGS) entry which is preliminary data.</text>
</comment>
<dbReference type="Gene3D" id="3.40.50.450">
    <property type="match status" value="1"/>
</dbReference>
<sequence>MTTGIEGQVVLFCGHMIDAPGRRAERFPARLESRVAQAIAGELDAIGAGCADIGVCSAACGSDLLFAQAALDRRMTLRIYLPFREREFLKQSVAFGGERWVALFRRVIDAAGCMVADDVLGPLQPGDDPFARNNLLMLSQAEQITARALRFICVWDGKPGDGPGGTEHLVQQVHAVHGDVRRIDIGALACATRADE</sequence>
<reference evidence="1 2" key="1">
    <citation type="journal article" date="2022" name="Arch. Microbiol.">
        <title>Paraburkholderia bengalensis sp. nov. isolated from roots of Oryza sativa, IR64.</title>
        <authorList>
            <person name="Nag P."/>
            <person name="Mondal N."/>
            <person name="Sarkar J."/>
            <person name="Das S."/>
        </authorList>
    </citation>
    <scope>NUCLEOTIDE SEQUENCE [LARGE SCALE GENOMIC DNA]</scope>
    <source>
        <strain evidence="1 2">IR64_4_BI</strain>
    </source>
</reference>
<organism evidence="1 2">
    <name type="scientific">Paraburkholderia bengalensis</name>
    <dbReference type="NCBI Taxonomy" id="2747562"/>
    <lineage>
        <taxon>Bacteria</taxon>
        <taxon>Pseudomonadati</taxon>
        <taxon>Pseudomonadota</taxon>
        <taxon>Betaproteobacteria</taxon>
        <taxon>Burkholderiales</taxon>
        <taxon>Burkholderiaceae</taxon>
        <taxon>Paraburkholderia</taxon>
    </lineage>
</organism>
<dbReference type="Proteomes" id="UP001386437">
    <property type="component" value="Unassembled WGS sequence"/>
</dbReference>
<gene>
    <name evidence="1" type="ORF">H3V53_12415</name>
</gene>
<proteinExistence type="predicted"/>
<dbReference type="EMBL" id="JACFYJ010000016">
    <property type="protein sequence ID" value="MEI5997971.1"/>
    <property type="molecule type" value="Genomic_DNA"/>
</dbReference>